<evidence type="ECO:0000313" key="1">
    <source>
        <dbReference type="EMBL" id="MDI9232873.1"/>
    </source>
</evidence>
<organism evidence="1 2">
    <name type="scientific">Limnohabitans lacus</name>
    <dbReference type="NCBI Taxonomy" id="3045173"/>
    <lineage>
        <taxon>Bacteria</taxon>
        <taxon>Pseudomonadati</taxon>
        <taxon>Pseudomonadota</taxon>
        <taxon>Betaproteobacteria</taxon>
        <taxon>Burkholderiales</taxon>
        <taxon>Comamonadaceae</taxon>
        <taxon>Limnohabitans</taxon>
    </lineage>
</organism>
<dbReference type="InterPro" id="IPR029045">
    <property type="entry name" value="ClpP/crotonase-like_dom_sf"/>
</dbReference>
<dbReference type="RefSeq" id="WP_283223279.1">
    <property type="nucleotide sequence ID" value="NZ_JASGBH010000002.1"/>
</dbReference>
<name>A0ABT6X440_9BURK</name>
<dbReference type="Proteomes" id="UP001431902">
    <property type="component" value="Unassembled WGS sequence"/>
</dbReference>
<dbReference type="PANTHER" id="PTHR11941:SF54">
    <property type="entry name" value="ENOYL-COA HYDRATASE, MITOCHONDRIAL"/>
    <property type="match status" value="1"/>
</dbReference>
<dbReference type="SUPFAM" id="SSF52096">
    <property type="entry name" value="ClpP/crotonase"/>
    <property type="match status" value="1"/>
</dbReference>
<proteinExistence type="predicted"/>
<dbReference type="Pfam" id="PF00378">
    <property type="entry name" value="ECH_1"/>
    <property type="match status" value="1"/>
</dbReference>
<dbReference type="CDD" id="cd06558">
    <property type="entry name" value="crotonase-like"/>
    <property type="match status" value="1"/>
</dbReference>
<sequence>MPLLPAQPSAPALHIEGGVATLTLNRPAQRNRLENGDLKTLLAHFEAVNQNPDVRVLVLTANTEGQPKPVFCAGYDISGFNEPGHGSTFFEEIPDALAKLRPVTICALNGSVYGGATDVVLACDLRIGLQGIEWRMPATALGLHYYPSGLQRYVSRFGVAGAKRAFLTARPFSAEQLNAMGLFEALVADADWAATLQMLVSDILALAPLAVQETKKSINEIAAGQMDTERLRAREHMTSDSVDFAEGRAAFAERRKPVFVGR</sequence>
<dbReference type="InterPro" id="IPR001753">
    <property type="entry name" value="Enoyl-CoA_hydra/iso"/>
</dbReference>
<comment type="caution">
    <text evidence="1">The sequence shown here is derived from an EMBL/GenBank/DDBJ whole genome shotgun (WGS) entry which is preliminary data.</text>
</comment>
<dbReference type="PANTHER" id="PTHR11941">
    <property type="entry name" value="ENOYL-COA HYDRATASE-RELATED"/>
    <property type="match status" value="1"/>
</dbReference>
<dbReference type="Gene3D" id="3.90.226.10">
    <property type="entry name" value="2-enoyl-CoA Hydratase, Chain A, domain 1"/>
    <property type="match status" value="1"/>
</dbReference>
<dbReference type="EMBL" id="JASGBH010000002">
    <property type="protein sequence ID" value="MDI9232873.1"/>
    <property type="molecule type" value="Genomic_DNA"/>
</dbReference>
<keyword evidence="2" id="KW-1185">Reference proteome</keyword>
<accession>A0ABT6X440</accession>
<reference evidence="1" key="1">
    <citation type="submission" date="2023-05" db="EMBL/GenBank/DDBJ databases">
        <title>Limnohabitans sp. strain HM2-2 Genome sequencing and assembly.</title>
        <authorList>
            <person name="Jung Y."/>
        </authorList>
    </citation>
    <scope>NUCLEOTIDE SEQUENCE</scope>
    <source>
        <strain evidence="1">HM2-2</strain>
    </source>
</reference>
<protein>
    <submittedName>
        <fullName evidence="1">Enoyl-CoA hydratase/isomerase family protein</fullName>
    </submittedName>
</protein>
<gene>
    <name evidence="1" type="ORF">QLQ16_03390</name>
</gene>
<evidence type="ECO:0000313" key="2">
    <source>
        <dbReference type="Proteomes" id="UP001431902"/>
    </source>
</evidence>